<dbReference type="Proteomes" id="UP000443090">
    <property type="component" value="Unassembled WGS sequence"/>
</dbReference>
<evidence type="ECO:0000256" key="1">
    <source>
        <dbReference type="SAM" id="MobiDB-lite"/>
    </source>
</evidence>
<keyword evidence="3" id="KW-1185">Reference proteome</keyword>
<dbReference type="AlphaFoldDB" id="A0A8H8S6V6"/>
<name>A0A8H8S6V6_9HELO</name>
<feature type="compositionally biased region" description="Basic and acidic residues" evidence="1">
    <location>
        <begin position="247"/>
        <end position="258"/>
    </location>
</feature>
<organism evidence="2 3">
    <name type="scientific">Lachnellula occidentalis</name>
    <dbReference type="NCBI Taxonomy" id="215460"/>
    <lineage>
        <taxon>Eukaryota</taxon>
        <taxon>Fungi</taxon>
        <taxon>Dikarya</taxon>
        <taxon>Ascomycota</taxon>
        <taxon>Pezizomycotina</taxon>
        <taxon>Leotiomycetes</taxon>
        <taxon>Helotiales</taxon>
        <taxon>Lachnaceae</taxon>
        <taxon>Lachnellula</taxon>
    </lineage>
</organism>
<feature type="compositionally biased region" description="Polar residues" evidence="1">
    <location>
        <begin position="261"/>
        <end position="272"/>
    </location>
</feature>
<feature type="region of interest" description="Disordered" evidence="1">
    <location>
        <begin position="15"/>
        <end position="400"/>
    </location>
</feature>
<feature type="compositionally biased region" description="Polar residues" evidence="1">
    <location>
        <begin position="34"/>
        <end position="47"/>
    </location>
</feature>
<dbReference type="OrthoDB" id="5425130at2759"/>
<feature type="compositionally biased region" description="Low complexity" evidence="1">
    <location>
        <begin position="80"/>
        <end position="110"/>
    </location>
</feature>
<accession>A0A8H8S6V6</accession>
<gene>
    <name evidence="2" type="ORF">LOCC1_G001322</name>
</gene>
<evidence type="ECO:0000313" key="3">
    <source>
        <dbReference type="Proteomes" id="UP000443090"/>
    </source>
</evidence>
<feature type="compositionally biased region" description="Basic and acidic residues" evidence="1">
    <location>
        <begin position="156"/>
        <end position="170"/>
    </location>
</feature>
<feature type="non-terminal residue" evidence="2">
    <location>
        <position position="1"/>
    </location>
</feature>
<reference evidence="2 3" key="1">
    <citation type="submission" date="2018-05" db="EMBL/GenBank/DDBJ databases">
        <title>Genome sequencing and assembly of the regulated plant pathogen Lachnellula willkommii and related sister species for the development of diagnostic species identification markers.</title>
        <authorList>
            <person name="Giroux E."/>
            <person name="Bilodeau G."/>
        </authorList>
    </citation>
    <scope>NUCLEOTIDE SEQUENCE [LARGE SCALE GENOMIC DNA]</scope>
    <source>
        <strain evidence="2 3">CBS 160.35</strain>
    </source>
</reference>
<feature type="compositionally biased region" description="Low complexity" evidence="1">
    <location>
        <begin position="283"/>
        <end position="294"/>
    </location>
</feature>
<feature type="compositionally biased region" description="Polar residues" evidence="1">
    <location>
        <begin position="176"/>
        <end position="185"/>
    </location>
</feature>
<dbReference type="EMBL" id="QGMI01000044">
    <property type="protein sequence ID" value="TVY48532.1"/>
    <property type="molecule type" value="Genomic_DNA"/>
</dbReference>
<evidence type="ECO:0000313" key="2">
    <source>
        <dbReference type="EMBL" id="TVY48532.1"/>
    </source>
</evidence>
<feature type="compositionally biased region" description="Pro residues" evidence="1">
    <location>
        <begin position="372"/>
        <end position="386"/>
    </location>
</feature>
<protein>
    <submittedName>
        <fullName evidence="2">Uncharacterized protein</fullName>
    </submittedName>
</protein>
<feature type="compositionally biased region" description="Polar residues" evidence="1">
    <location>
        <begin position="344"/>
        <end position="368"/>
    </location>
</feature>
<comment type="caution">
    <text evidence="2">The sequence shown here is derived from an EMBL/GenBank/DDBJ whole genome shotgun (WGS) entry which is preliminary data.</text>
</comment>
<feature type="compositionally biased region" description="Polar residues" evidence="1">
    <location>
        <begin position="311"/>
        <end position="337"/>
    </location>
</feature>
<proteinExistence type="predicted"/>
<sequence>LCFLPTQKKMALILPETPGRGRSRFSKALPTAPKETSQISVKSNVRQSPLPPLPKDALLPKMSIRRRPVGASTNEQTNTPSIASPSSVFSDSPRSVSDSSRYSRESISGGDSKGGPSPPLPQKDEQREEVAENIGSPKHILASPSAGFVSSPPRPEIWRRRSVRSDKSIKFPELQLESSNGSTTSRPKRQGPPPERALPAIPFTLPKSTGRKPVPARPAPPQPDFMGNKISKLKEKHARKKSNTSISKEEEAITKEEEGVQNGTASLQSSPFTRLPTPDYQDTDTQAQRTATPQGLSPRTPHTPPDEATSELPSRSESRLMSNGSANASRPNLLITTHTRDSSETLTITSEPRVTHSPQPQPFTTSRILTPQPSPSSPLSSPPLTSPLPSKISFPTQGPPAPPGKIFPCAPLSIVQLQCYQSHRFMRSAKNTMCPTACMVCQRQDRDMRWRCSWCCLSACGGCMKVLASVPGKDLKVCLERLGRA</sequence>